<reference evidence="1 2" key="1">
    <citation type="journal article" date="2023" name="Science">
        <title>Complex scaffold remodeling in plant triterpene biosynthesis.</title>
        <authorList>
            <person name="De La Pena R."/>
            <person name="Hodgson H."/>
            <person name="Liu J.C."/>
            <person name="Stephenson M.J."/>
            <person name="Martin A.C."/>
            <person name="Owen C."/>
            <person name="Harkess A."/>
            <person name="Leebens-Mack J."/>
            <person name="Jimenez L.E."/>
            <person name="Osbourn A."/>
            <person name="Sattely E.S."/>
        </authorList>
    </citation>
    <scope>NUCLEOTIDE SEQUENCE [LARGE SCALE GENOMIC DNA]</scope>
    <source>
        <strain evidence="2">cv. JPN11</strain>
        <tissue evidence="1">Leaf</tissue>
    </source>
</reference>
<evidence type="ECO:0000313" key="2">
    <source>
        <dbReference type="Proteomes" id="UP001164539"/>
    </source>
</evidence>
<organism evidence="1 2">
    <name type="scientific">Melia azedarach</name>
    <name type="common">Chinaberry tree</name>
    <dbReference type="NCBI Taxonomy" id="155640"/>
    <lineage>
        <taxon>Eukaryota</taxon>
        <taxon>Viridiplantae</taxon>
        <taxon>Streptophyta</taxon>
        <taxon>Embryophyta</taxon>
        <taxon>Tracheophyta</taxon>
        <taxon>Spermatophyta</taxon>
        <taxon>Magnoliopsida</taxon>
        <taxon>eudicotyledons</taxon>
        <taxon>Gunneridae</taxon>
        <taxon>Pentapetalae</taxon>
        <taxon>rosids</taxon>
        <taxon>malvids</taxon>
        <taxon>Sapindales</taxon>
        <taxon>Meliaceae</taxon>
        <taxon>Melia</taxon>
    </lineage>
</organism>
<gene>
    <name evidence="1" type="ORF">OWV82_014743</name>
</gene>
<proteinExistence type="predicted"/>
<keyword evidence="2" id="KW-1185">Reference proteome</keyword>
<comment type="caution">
    <text evidence="1">The sequence shown here is derived from an EMBL/GenBank/DDBJ whole genome shotgun (WGS) entry which is preliminary data.</text>
</comment>
<dbReference type="EMBL" id="CM051401">
    <property type="protein sequence ID" value="KAJ4712508.1"/>
    <property type="molecule type" value="Genomic_DNA"/>
</dbReference>
<evidence type="ECO:0000313" key="1">
    <source>
        <dbReference type="EMBL" id="KAJ4712508.1"/>
    </source>
</evidence>
<sequence length="1021" mass="114024">MEEDSKRGEGELETRVLEKVGEVIAAVKKAKHVDQVICSLHSIASLLFHIDSSLLSGTIDQQYRDQVLSAKVPSADERDDWWHAFYRGPAFLTLARFLLLDVAPNWLPCFPFSAQKHAYDIFFVNGLAAEVVQTLVPCLQQGGTDGIDINAVHSNAERLVVLCLVDNNGVLQMAREFGVSFLSNDSTYEWLRPTFSRVAQLLASVPDKARLRAPTSLSSHLFFKQVTIQLLSGSEERAANFFEKSVTLDKSELDGTLLFVGETFSRICRRGSSDVLLSELVPRVLRHVQSFLLSNSDAALTEVFESNPGSQVWSKLMEAVKDPYAVERMAEQLLHQLATEHVSDVEAYWLIWLLFHQIFNHQTSIRSMFVDKFLLWKIFPICCLQWILQFAVFGCPSVADPPSKDHETRGLVDTVQRLVAVWSKREFVQSATMEQQAYVTAAVGLCLEKMSKKELDKTKNAMHLILQGVSCRLENPNHLVRKMASTVALMFSRVIDPKNPLYLDDSLSGEVIDWEFGLTSTNKENLLTSNLPQGNLDETKTSTTSVPEKDLKCITNNEMLNNKKHRKNKSFEFKLVDPDEIVDPATLNYQSVSDEDDDNASENSDSSSDSSLQPYDLLDDDNDLKRKLSQLVDVVAALRKTDDADGVEGALDVAEKLVRASPDELKHVASDLVKTLVQVRCYDVALEGEEESAEEKRQRALVALVVTCPFESLDTLNKLLYSPNVDVSQRIMVLDIMTEAAQELANTKTMKPKHQTSALISTISDTQPWFLPSSAGPLGASAWKEVSVTGTLLNWSNCYERELPPKPGQINRGKTRRWSLRSANMQGNQMEWSHNKFPLYAAAFMLPAMQGFDKERHGVDLLERDFIVLGKLIYMLGICIKCASMHPEASALAPALLDMLSSREVCHHKEAYVRRAVLFAASCVLVALHPSYVASALVEGNLELSNGLEWVRTWALHVADSDTDKECYTLAMSCLQIHAEMALQASRALESAESTFKSTRVGLPSNLSLGTIKIPHSNLQY</sequence>
<protein>
    <submittedName>
        <fullName evidence="1">Telomere length regulation protein TEL2-like</fullName>
    </submittedName>
</protein>
<name>A0ACC1XNK3_MELAZ</name>
<dbReference type="Proteomes" id="UP001164539">
    <property type="component" value="Chromosome 8"/>
</dbReference>
<accession>A0ACC1XNK3</accession>